<gene>
    <name evidence="3" type="ORF">SAMN05216565_102553</name>
</gene>
<feature type="transmembrane region" description="Helical" evidence="1">
    <location>
        <begin position="98"/>
        <end position="120"/>
    </location>
</feature>
<evidence type="ECO:0000259" key="2">
    <source>
        <dbReference type="Pfam" id="PF13038"/>
    </source>
</evidence>
<dbReference type="InterPro" id="IPR025007">
    <property type="entry name" value="DUF3899"/>
</dbReference>
<feature type="transmembrane region" description="Helical" evidence="1">
    <location>
        <begin position="9"/>
        <end position="27"/>
    </location>
</feature>
<organism evidence="3 4">
    <name type="scientific">Litchfieldia salsa</name>
    <dbReference type="NCBI Taxonomy" id="930152"/>
    <lineage>
        <taxon>Bacteria</taxon>
        <taxon>Bacillati</taxon>
        <taxon>Bacillota</taxon>
        <taxon>Bacilli</taxon>
        <taxon>Bacillales</taxon>
        <taxon>Bacillaceae</taxon>
        <taxon>Litchfieldia</taxon>
    </lineage>
</organism>
<dbReference type="STRING" id="930152.SAMN05216565_102553"/>
<evidence type="ECO:0000256" key="1">
    <source>
        <dbReference type="SAM" id="Phobius"/>
    </source>
</evidence>
<protein>
    <recommendedName>
        <fullName evidence="2">DUF3899 domain-containing protein</fullName>
    </recommendedName>
</protein>
<dbReference type="RefSeq" id="WP_090851161.1">
    <property type="nucleotide sequence ID" value="NZ_FNJU01000002.1"/>
</dbReference>
<dbReference type="Proteomes" id="UP000199159">
    <property type="component" value="Unassembled WGS sequence"/>
</dbReference>
<keyword evidence="4" id="KW-1185">Reference proteome</keyword>
<dbReference type="AlphaFoldDB" id="A0A1H0S5S6"/>
<dbReference type="OrthoDB" id="2989943at2"/>
<evidence type="ECO:0000313" key="3">
    <source>
        <dbReference type="EMBL" id="SDP37007.1"/>
    </source>
</evidence>
<feature type="transmembrane region" description="Helical" evidence="1">
    <location>
        <begin position="33"/>
        <end position="55"/>
    </location>
</feature>
<accession>A0A1H0S5S6</accession>
<dbReference type="EMBL" id="FNJU01000002">
    <property type="protein sequence ID" value="SDP37007.1"/>
    <property type="molecule type" value="Genomic_DNA"/>
</dbReference>
<proteinExistence type="predicted"/>
<evidence type="ECO:0000313" key="4">
    <source>
        <dbReference type="Proteomes" id="UP000199159"/>
    </source>
</evidence>
<sequence>MINKLLKPLTYTVITIILVLVLSLFIYQQISLLHFINITFIFSSCFILLSLLIFISKAGFFDGITFAFRKFYKNTVKIKELEEDVEQMRLPSEQTTKVSISSFLMTGIILLILMMIALLIY</sequence>
<feature type="domain" description="DUF3899" evidence="2">
    <location>
        <begin position="36"/>
        <end position="118"/>
    </location>
</feature>
<dbReference type="Pfam" id="PF13038">
    <property type="entry name" value="DUF3899"/>
    <property type="match status" value="1"/>
</dbReference>
<name>A0A1H0S5S6_9BACI</name>
<keyword evidence="1" id="KW-1133">Transmembrane helix</keyword>
<keyword evidence="1" id="KW-0812">Transmembrane</keyword>
<keyword evidence="1" id="KW-0472">Membrane</keyword>
<reference evidence="4" key="1">
    <citation type="submission" date="2016-10" db="EMBL/GenBank/DDBJ databases">
        <authorList>
            <person name="Varghese N."/>
            <person name="Submissions S."/>
        </authorList>
    </citation>
    <scope>NUCLEOTIDE SEQUENCE [LARGE SCALE GENOMIC DNA]</scope>
    <source>
        <strain evidence="4">IBRC-M10078</strain>
    </source>
</reference>